<dbReference type="STRING" id="1890683.A0A427YVM9"/>
<dbReference type="EMBL" id="RSCD01000001">
    <property type="protein sequence ID" value="RSH95061.1"/>
    <property type="molecule type" value="Genomic_DNA"/>
</dbReference>
<organism evidence="2 3">
    <name type="scientific">Saitozyma podzolica</name>
    <dbReference type="NCBI Taxonomy" id="1890683"/>
    <lineage>
        <taxon>Eukaryota</taxon>
        <taxon>Fungi</taxon>
        <taxon>Dikarya</taxon>
        <taxon>Basidiomycota</taxon>
        <taxon>Agaricomycotina</taxon>
        <taxon>Tremellomycetes</taxon>
        <taxon>Tremellales</taxon>
        <taxon>Trimorphomycetaceae</taxon>
        <taxon>Saitozyma</taxon>
    </lineage>
</organism>
<dbReference type="AlphaFoldDB" id="A0A427YVM9"/>
<dbReference type="InterPro" id="IPR029057">
    <property type="entry name" value="PRTase-like"/>
</dbReference>
<accession>A0A427YVM9</accession>
<keyword evidence="3" id="KW-1185">Reference proteome</keyword>
<keyword evidence="1" id="KW-1133">Transmembrane helix</keyword>
<dbReference type="Gene3D" id="3.40.50.2020">
    <property type="match status" value="1"/>
</dbReference>
<sequence length="146" mass="15608">MTSSTPSTPSTSPLSHIPPEILSARPYLLSIDRTNRGMGRYELTSFFADPSSLPNFVSDVCAHFAAKLPVDAIVGLDALGFPLAGAMALRLGVGCVLARKRGKLALPKEEIAATDGIRDYSVERAGVKGLEIRKDLLRTGMRVIVV</sequence>
<keyword evidence="1" id="KW-0812">Transmembrane</keyword>
<dbReference type="CDD" id="cd06223">
    <property type="entry name" value="PRTases_typeI"/>
    <property type="match status" value="1"/>
</dbReference>
<evidence type="ECO:0000313" key="3">
    <source>
        <dbReference type="Proteomes" id="UP000279259"/>
    </source>
</evidence>
<proteinExistence type="predicted"/>
<comment type="caution">
    <text evidence="2">The sequence shown here is derived from an EMBL/GenBank/DDBJ whole genome shotgun (WGS) entry which is preliminary data.</text>
</comment>
<evidence type="ECO:0000313" key="2">
    <source>
        <dbReference type="EMBL" id="RSH95061.1"/>
    </source>
</evidence>
<keyword evidence="1" id="KW-0472">Membrane</keyword>
<name>A0A427YVM9_9TREE</name>
<evidence type="ECO:0000256" key="1">
    <source>
        <dbReference type="SAM" id="Phobius"/>
    </source>
</evidence>
<gene>
    <name evidence="2" type="ORF">EHS25_000147</name>
</gene>
<feature type="transmembrane region" description="Helical" evidence="1">
    <location>
        <begin position="78"/>
        <end position="98"/>
    </location>
</feature>
<protein>
    <recommendedName>
        <fullName evidence="4">Adenine phosphoribosyltransferase</fullName>
    </recommendedName>
</protein>
<evidence type="ECO:0008006" key="4">
    <source>
        <dbReference type="Google" id="ProtNLM"/>
    </source>
</evidence>
<dbReference type="OrthoDB" id="363185at2759"/>
<dbReference type="InterPro" id="IPR000836">
    <property type="entry name" value="PRTase_dom"/>
</dbReference>
<dbReference type="SUPFAM" id="SSF53271">
    <property type="entry name" value="PRTase-like"/>
    <property type="match status" value="1"/>
</dbReference>
<dbReference type="Proteomes" id="UP000279259">
    <property type="component" value="Unassembled WGS sequence"/>
</dbReference>
<reference evidence="2 3" key="1">
    <citation type="submission" date="2018-11" db="EMBL/GenBank/DDBJ databases">
        <title>Genome sequence of Saitozyma podzolica DSM 27192.</title>
        <authorList>
            <person name="Aliyu H."/>
            <person name="Gorte O."/>
            <person name="Ochsenreither K."/>
        </authorList>
    </citation>
    <scope>NUCLEOTIDE SEQUENCE [LARGE SCALE GENOMIC DNA]</scope>
    <source>
        <strain evidence="2 3">DSM 27192</strain>
    </source>
</reference>